<protein>
    <submittedName>
        <fullName evidence="2">Uncharacterized protein</fullName>
    </submittedName>
</protein>
<evidence type="ECO:0000256" key="1">
    <source>
        <dbReference type="SAM" id="MobiDB-lite"/>
    </source>
</evidence>
<comment type="caution">
    <text evidence="2">The sequence shown here is derived from an EMBL/GenBank/DDBJ whole genome shotgun (WGS) entry which is preliminary data.</text>
</comment>
<dbReference type="Proteomes" id="UP001159641">
    <property type="component" value="Unassembled WGS sequence"/>
</dbReference>
<keyword evidence="3" id="KW-1185">Reference proteome</keyword>
<dbReference type="EMBL" id="JAIQCJ010000303">
    <property type="protein sequence ID" value="KAJ8796832.1"/>
    <property type="molecule type" value="Genomic_DNA"/>
</dbReference>
<gene>
    <name evidence="2" type="ORF">J1605_017704</name>
</gene>
<feature type="compositionally biased region" description="Polar residues" evidence="1">
    <location>
        <begin position="1"/>
        <end position="17"/>
    </location>
</feature>
<dbReference type="AlphaFoldDB" id="A0AB34HVG2"/>
<reference evidence="2 3" key="1">
    <citation type="submission" date="2022-11" db="EMBL/GenBank/DDBJ databases">
        <title>Whole genome sequence of Eschrichtius robustus ER-17-0199.</title>
        <authorList>
            <person name="Bruniche-Olsen A."/>
            <person name="Black A.N."/>
            <person name="Fields C.J."/>
            <person name="Walden K."/>
            <person name="Dewoody J.A."/>
        </authorList>
    </citation>
    <scope>NUCLEOTIDE SEQUENCE [LARGE SCALE GENOMIC DNA]</scope>
    <source>
        <strain evidence="2">ER-17-0199</strain>
        <tissue evidence="2">Blubber</tissue>
    </source>
</reference>
<proteinExistence type="predicted"/>
<feature type="region of interest" description="Disordered" evidence="1">
    <location>
        <begin position="1"/>
        <end position="28"/>
    </location>
</feature>
<organism evidence="2 3">
    <name type="scientific">Eschrichtius robustus</name>
    <name type="common">California gray whale</name>
    <name type="synonym">Eschrichtius gibbosus</name>
    <dbReference type="NCBI Taxonomy" id="9764"/>
    <lineage>
        <taxon>Eukaryota</taxon>
        <taxon>Metazoa</taxon>
        <taxon>Chordata</taxon>
        <taxon>Craniata</taxon>
        <taxon>Vertebrata</taxon>
        <taxon>Euteleostomi</taxon>
        <taxon>Mammalia</taxon>
        <taxon>Eutheria</taxon>
        <taxon>Laurasiatheria</taxon>
        <taxon>Artiodactyla</taxon>
        <taxon>Whippomorpha</taxon>
        <taxon>Cetacea</taxon>
        <taxon>Mysticeti</taxon>
        <taxon>Eschrichtiidae</taxon>
        <taxon>Eschrichtius</taxon>
    </lineage>
</organism>
<name>A0AB34HVG2_ESCRO</name>
<evidence type="ECO:0000313" key="2">
    <source>
        <dbReference type="EMBL" id="KAJ8796832.1"/>
    </source>
</evidence>
<evidence type="ECO:0000313" key="3">
    <source>
        <dbReference type="Proteomes" id="UP001159641"/>
    </source>
</evidence>
<sequence length="99" mass="10838">MCTRSNPQAPCMPSTSGDFPEAEATVSPFGTVIPPTPRVDFPVSPYPLHEVTQVTCWGWGGGTPQPPCWEDIQAALWRRRHDKKLMHSPTVSGQLPIAV</sequence>
<accession>A0AB34HVG2</accession>